<dbReference type="EC" id="2.1.1.72" evidence="1"/>
<dbReference type="SUPFAM" id="SSF53335">
    <property type="entry name" value="S-adenosyl-L-methionine-dependent methyltransferases"/>
    <property type="match status" value="1"/>
</dbReference>
<keyword evidence="3 8" id="KW-0808">Transferase</keyword>
<dbReference type="EMBL" id="JBBMFS010000007">
    <property type="protein sequence ID" value="MEQ2555158.1"/>
    <property type="molecule type" value="Genomic_DNA"/>
</dbReference>
<evidence type="ECO:0000313" key="9">
    <source>
        <dbReference type="Proteomes" id="UP001546774"/>
    </source>
</evidence>
<evidence type="ECO:0000256" key="2">
    <source>
        <dbReference type="ARBA" id="ARBA00022603"/>
    </source>
</evidence>
<evidence type="ECO:0000256" key="6">
    <source>
        <dbReference type="SAM" id="Coils"/>
    </source>
</evidence>
<feature type="coiled-coil region" evidence="6">
    <location>
        <begin position="1172"/>
        <end position="1199"/>
    </location>
</feature>
<name>A0ABV1H6R0_9FIRM</name>
<keyword evidence="4" id="KW-0949">S-adenosyl-L-methionine</keyword>
<dbReference type="NCBIfam" id="NF033452">
    <property type="entry name" value="BREX_1_MTaseX"/>
    <property type="match status" value="1"/>
</dbReference>
<reference evidence="8" key="1">
    <citation type="submission" date="2024-03" db="EMBL/GenBank/DDBJ databases">
        <title>Human intestinal bacterial collection.</title>
        <authorList>
            <person name="Pauvert C."/>
            <person name="Hitch T.C.A."/>
            <person name="Clavel T."/>
        </authorList>
    </citation>
    <scope>NUCLEOTIDE SEQUENCE [LARGE SCALE GENOMIC DNA]</scope>
    <source>
        <strain evidence="8">CLA-AA-H89B</strain>
    </source>
</reference>
<proteinExistence type="predicted"/>
<protein>
    <recommendedName>
        <fullName evidence="1">site-specific DNA-methyltransferase (adenine-specific)</fullName>
        <ecNumber evidence="1">2.1.1.72</ecNumber>
    </recommendedName>
</protein>
<dbReference type="InterPro" id="IPR050953">
    <property type="entry name" value="N4_N6_ade-DNA_methylase"/>
</dbReference>
<evidence type="ECO:0000256" key="5">
    <source>
        <dbReference type="ARBA" id="ARBA00047942"/>
    </source>
</evidence>
<evidence type="ECO:0000256" key="3">
    <source>
        <dbReference type="ARBA" id="ARBA00022679"/>
    </source>
</evidence>
<dbReference type="Gene3D" id="3.40.50.150">
    <property type="entry name" value="Vaccinia Virus protein VP39"/>
    <property type="match status" value="1"/>
</dbReference>
<comment type="catalytic activity">
    <reaction evidence="5">
        <text>a 2'-deoxyadenosine in DNA + S-adenosyl-L-methionine = an N(6)-methyl-2'-deoxyadenosine in DNA + S-adenosyl-L-homocysteine + H(+)</text>
        <dbReference type="Rhea" id="RHEA:15197"/>
        <dbReference type="Rhea" id="RHEA-COMP:12418"/>
        <dbReference type="Rhea" id="RHEA-COMP:12419"/>
        <dbReference type="ChEBI" id="CHEBI:15378"/>
        <dbReference type="ChEBI" id="CHEBI:57856"/>
        <dbReference type="ChEBI" id="CHEBI:59789"/>
        <dbReference type="ChEBI" id="CHEBI:90615"/>
        <dbReference type="ChEBI" id="CHEBI:90616"/>
        <dbReference type="EC" id="2.1.1.72"/>
    </reaction>
</comment>
<sequence>MNKTAIRKFAEWAREKLIEDIKYKAGTVGITANGIVEKLPQSTSDTYFYDVGTKDYMKISGVEIKQRDALVKAIQTRERSYKSYQEAFENVIEEVAYTWFNRLIAIRFMEVNDYLPSGVRVLSSENKAKKEPDLVTTPFDTDLEFTSYEQDRIIQLKDDNKLDELFRMLFIKQCNKLHDILPELFEKTDDYSELLLTISFTDPEGIIHHLINDIEDVDFRINDEMYTDDGKIKADGQVEIIGWLYQYYISKKHDEIVNIYKGTVKKADIPAATQLFTTDWVVRYMVDNSLGRYWIERNPQSKLAEKLEFFVTPKNGEIQYVDEKINPTDLTFFDPCMGSGHILVYAFDVLMEIYREVGYSDRDAALSIVENNLFGMDIDKRAYQLAYFAVMMKARSYNRRALTKGVSNNLAVVEESNSIDKFACNGLTTDSEQNKIGEYLVEVYKDAQEIGTLQTIEKKDYNGFVTYLNNLDNSAGQIDLFSTAWLNDILPQMVQLAKQAEIMSNKYAVVCTNPPYMNKLEGQLKKFVVDNYKVYSGDLFSVFIYRNFDYCKVDGYSAFMTPFVWLFIKTYEALRKYIIDIKAITTLVQMEYSAFEEATVPICSFVLKNGRATEKALCFRLSDFKGGMAVQKQKVLEAITDKDCGYFYEANIKEFNKIPNEPIAYFVSEIMFKIFEHSQSVATYGNTREGMATGSNDLFMRYWFEVEKNRMKTNCKTRDNAVQSSCKWFPYNKGGDFRKWYGNDEYVVNWYNDGFEIMNFKDEKTGRIRSHNYNLDYIFRQGISWTALSSGNFGCRFSSQGKLADSKGSMLYLKNDDLLMYFLGLLNSCVSKYVLGVTSQTLDFKPGRIAELPVVVAERDSVEPIVNHQVKLSKKDWDSFETSWDFEKHPLVSYSTNKMSTAFALWSEECVERFDQLKANEEELNRIFIDIYGLQDELTSEVEDKDVTVRKADLQRDIKSLISYAVGCMFGRYSLEREGIVYAGGNFDDVYWKYKGQAALDKNGEAIEGSYAGISLADYHYPKFHDTDDWKTATELSFEPDADNCIPITDEEYFEDDIVGLFCAWLKKVYGEDTLEENLDFIANALGNKGKTSREVIRNYFLTDFIKDHIKTYQKRPIYWLFDSGKQNGFKALVYMHRWNADTIGNVRVEYLHRIQRVYEKEIARMQEIIDNSHDNKEISNATKQKEKLQKQIKETKDYDAKIAHLALSRIDIDLDDGVKVNYEKVQTADGKKMQILAKI</sequence>
<evidence type="ECO:0000256" key="1">
    <source>
        <dbReference type="ARBA" id="ARBA00011900"/>
    </source>
</evidence>
<keyword evidence="2 8" id="KW-0489">Methyltransferase</keyword>
<dbReference type="GO" id="GO:0009007">
    <property type="term" value="F:site-specific DNA-methyltransferase (adenine-specific) activity"/>
    <property type="evidence" value="ECO:0007669"/>
    <property type="project" value="UniProtKB-EC"/>
</dbReference>
<accession>A0ABV1H6R0</accession>
<dbReference type="PANTHER" id="PTHR33841">
    <property type="entry name" value="DNA METHYLTRANSFERASE YEEA-RELATED"/>
    <property type="match status" value="1"/>
</dbReference>
<evidence type="ECO:0000256" key="4">
    <source>
        <dbReference type="ARBA" id="ARBA00022691"/>
    </source>
</evidence>
<dbReference type="InterPro" id="IPR011639">
    <property type="entry name" value="MethylTrfase_TaqI-like_dom"/>
</dbReference>
<dbReference type="Pfam" id="PF07669">
    <property type="entry name" value="Eco57I"/>
    <property type="match status" value="1"/>
</dbReference>
<evidence type="ECO:0000313" key="8">
    <source>
        <dbReference type="EMBL" id="MEQ2555158.1"/>
    </source>
</evidence>
<dbReference type="PANTHER" id="PTHR33841:SF1">
    <property type="entry name" value="DNA METHYLTRANSFERASE A"/>
    <property type="match status" value="1"/>
</dbReference>
<dbReference type="InterPro" id="IPR029063">
    <property type="entry name" value="SAM-dependent_MTases_sf"/>
</dbReference>
<dbReference type="InterPro" id="IPR047939">
    <property type="entry name" value="BREX_1_PglX"/>
</dbReference>
<keyword evidence="9" id="KW-1185">Reference proteome</keyword>
<dbReference type="Proteomes" id="UP001546774">
    <property type="component" value="Unassembled WGS sequence"/>
</dbReference>
<feature type="domain" description="Type II methyltransferase M.TaqI-like" evidence="7">
    <location>
        <begin position="371"/>
        <end position="594"/>
    </location>
</feature>
<comment type="caution">
    <text evidence="8">The sequence shown here is derived from an EMBL/GenBank/DDBJ whole genome shotgun (WGS) entry which is preliminary data.</text>
</comment>
<dbReference type="GO" id="GO:0032259">
    <property type="term" value="P:methylation"/>
    <property type="evidence" value="ECO:0007669"/>
    <property type="project" value="UniProtKB-KW"/>
</dbReference>
<dbReference type="PRINTS" id="PR00507">
    <property type="entry name" value="N12N6MTFRASE"/>
</dbReference>
<organism evidence="8 9">
    <name type="scientific">Lachnospira intestinalis</name>
    <dbReference type="NCBI Taxonomy" id="3133158"/>
    <lineage>
        <taxon>Bacteria</taxon>
        <taxon>Bacillati</taxon>
        <taxon>Bacillota</taxon>
        <taxon>Clostridia</taxon>
        <taxon>Lachnospirales</taxon>
        <taxon>Lachnospiraceae</taxon>
        <taxon>Lachnospira</taxon>
    </lineage>
</organism>
<keyword evidence="6" id="KW-0175">Coiled coil</keyword>
<gene>
    <name evidence="8" type="primary">pglX</name>
    <name evidence="8" type="ORF">WMO37_09095</name>
</gene>
<evidence type="ECO:0000259" key="7">
    <source>
        <dbReference type="Pfam" id="PF07669"/>
    </source>
</evidence>